<evidence type="ECO:0000256" key="1">
    <source>
        <dbReference type="SAM" id="MobiDB-lite"/>
    </source>
</evidence>
<keyword evidence="3" id="KW-1185">Reference proteome</keyword>
<dbReference type="InterPro" id="IPR009057">
    <property type="entry name" value="Homeodomain-like_sf"/>
</dbReference>
<protein>
    <submittedName>
        <fullName evidence="2">ISMsm1, transposase</fullName>
    </submittedName>
</protein>
<feature type="compositionally biased region" description="Polar residues" evidence="1">
    <location>
        <begin position="107"/>
        <end position="116"/>
    </location>
</feature>
<dbReference type="HOGENOM" id="CLU_027402_33_6_11"/>
<dbReference type="InterPro" id="IPR002514">
    <property type="entry name" value="Transposase_8"/>
</dbReference>
<feature type="region of interest" description="Disordered" evidence="1">
    <location>
        <begin position="96"/>
        <end position="124"/>
    </location>
</feature>
<proteinExistence type="predicted"/>
<dbReference type="AlphaFoldDB" id="D9Y2A4"/>
<name>D9Y2A4_9ACTN</name>
<reference evidence="2" key="1">
    <citation type="submission" date="2009-02" db="EMBL/GenBank/DDBJ databases">
        <title>Annotation of Streptomyces griseoflavus strain Tu4000.</title>
        <authorList>
            <consortium name="The Broad Institute Genome Sequencing Platform"/>
            <consortium name="Broad Institute Microbial Sequencing Center"/>
            <person name="Fischbach M."/>
            <person name="Godfrey P."/>
            <person name="Ward D."/>
            <person name="Young S."/>
            <person name="Zeng Q."/>
            <person name="Koehrsen M."/>
            <person name="Alvarado L."/>
            <person name="Berlin A.M."/>
            <person name="Bochicchio J."/>
            <person name="Borenstein D."/>
            <person name="Chapman S.B."/>
            <person name="Chen Z."/>
            <person name="Engels R."/>
            <person name="Freedman E."/>
            <person name="Gellesch M."/>
            <person name="Goldberg J."/>
            <person name="Griggs A."/>
            <person name="Gujja S."/>
            <person name="Heilman E.R."/>
            <person name="Heiman D.I."/>
            <person name="Hepburn T.A."/>
            <person name="Howarth C."/>
            <person name="Jen D."/>
            <person name="Larson L."/>
            <person name="Lewis B."/>
            <person name="Mehta T."/>
            <person name="Park D."/>
            <person name="Pearson M."/>
            <person name="Richards J."/>
            <person name="Roberts A."/>
            <person name="Saif S."/>
            <person name="Shea T.D."/>
            <person name="Shenoy N."/>
            <person name="Sisk P."/>
            <person name="Stolte C."/>
            <person name="Sykes S.N."/>
            <person name="Thomson T."/>
            <person name="Walk T."/>
            <person name="White J."/>
            <person name="Yandava C."/>
            <person name="Straight P."/>
            <person name="Clardy J."/>
            <person name="Hung D."/>
            <person name="Kolter R."/>
            <person name="Mekalanos J."/>
            <person name="Walker S."/>
            <person name="Walsh C.T."/>
            <person name="Wieland-Brown L.C."/>
            <person name="Haas B."/>
            <person name="Nusbaum C."/>
            <person name="Birren B."/>
        </authorList>
    </citation>
    <scope>NUCLEOTIDE SEQUENCE [LARGE SCALE GENOMIC DNA]</scope>
    <source>
        <strain evidence="2">Tu4000</strain>
    </source>
</reference>
<dbReference type="Proteomes" id="UP000002968">
    <property type="component" value="Unassembled WGS sequence"/>
</dbReference>
<dbReference type="eggNOG" id="COG2963">
    <property type="taxonomic scope" value="Bacteria"/>
</dbReference>
<dbReference type="SUPFAM" id="SSF46689">
    <property type="entry name" value="Homeodomain-like"/>
    <property type="match status" value="1"/>
</dbReference>
<dbReference type="EMBL" id="GG657758">
    <property type="protein sequence ID" value="EFL37268.1"/>
    <property type="molecule type" value="Genomic_DNA"/>
</dbReference>
<dbReference type="InterPro" id="IPR036388">
    <property type="entry name" value="WH-like_DNA-bd_sf"/>
</dbReference>
<dbReference type="Gene3D" id="1.10.10.10">
    <property type="entry name" value="Winged helix-like DNA-binding domain superfamily/Winged helix DNA-binding domain"/>
    <property type="match status" value="1"/>
</dbReference>
<evidence type="ECO:0000313" key="3">
    <source>
        <dbReference type="Proteomes" id="UP000002968"/>
    </source>
</evidence>
<evidence type="ECO:0000313" key="2">
    <source>
        <dbReference type="EMBL" id="EFL37268.1"/>
    </source>
</evidence>
<accession>D9Y2A4</accession>
<dbReference type="Pfam" id="PF01527">
    <property type="entry name" value="HTH_Tnp_1"/>
    <property type="match status" value="1"/>
</dbReference>
<organism evidence="2 3">
    <name type="scientific">Streptomyces griseoflavus Tu4000</name>
    <dbReference type="NCBI Taxonomy" id="467200"/>
    <lineage>
        <taxon>Bacteria</taxon>
        <taxon>Bacillati</taxon>
        <taxon>Actinomycetota</taxon>
        <taxon>Actinomycetes</taxon>
        <taxon>Kitasatosporales</taxon>
        <taxon>Streptomycetaceae</taxon>
        <taxon>Streptomyces</taxon>
    </lineage>
</organism>
<dbReference type="GO" id="GO:0003677">
    <property type="term" value="F:DNA binding"/>
    <property type="evidence" value="ECO:0007669"/>
    <property type="project" value="InterPro"/>
</dbReference>
<sequence>MRGWVTESQMGLMGKAQTMPAPRKYPLELRERAVQIYLAPESKPVIRRMAEELGVHHEALRNWIRQAEADADERGDLLTTAEREELAALRRENAQLKRANEGLRTASAFSRPSSTRPGPGNGAR</sequence>
<dbReference type="STRING" id="467200.SSRG_00072"/>
<dbReference type="GO" id="GO:0004803">
    <property type="term" value="F:transposase activity"/>
    <property type="evidence" value="ECO:0007669"/>
    <property type="project" value="InterPro"/>
</dbReference>
<dbReference type="GO" id="GO:0006313">
    <property type="term" value="P:DNA transposition"/>
    <property type="evidence" value="ECO:0007669"/>
    <property type="project" value="InterPro"/>
</dbReference>
<gene>
    <name evidence="2" type="ORF">SSRG_00072</name>
</gene>